<comment type="cofactor">
    <cofactor evidence="1 10">
        <name>heme</name>
        <dbReference type="ChEBI" id="CHEBI:30413"/>
    </cofactor>
</comment>
<dbReference type="PRINTS" id="PR00385">
    <property type="entry name" value="P450"/>
</dbReference>
<dbReference type="PROSITE" id="PS00086">
    <property type="entry name" value="CYTOCHROME_P450"/>
    <property type="match status" value="1"/>
</dbReference>
<reference evidence="12" key="2">
    <citation type="submission" date="2025-08" db="UniProtKB">
        <authorList>
            <consortium name="Ensembl"/>
        </authorList>
    </citation>
    <scope>IDENTIFICATION</scope>
</reference>
<dbReference type="GO" id="GO:0016020">
    <property type="term" value="C:membrane"/>
    <property type="evidence" value="ECO:0007669"/>
    <property type="project" value="UniProtKB-SubCell"/>
</dbReference>
<evidence type="ECO:0000256" key="2">
    <source>
        <dbReference type="ARBA" id="ARBA00004370"/>
    </source>
</evidence>
<dbReference type="GO" id="GO:0005737">
    <property type="term" value="C:cytoplasm"/>
    <property type="evidence" value="ECO:0007669"/>
    <property type="project" value="TreeGrafter"/>
</dbReference>
<dbReference type="GO" id="GO:0005506">
    <property type="term" value="F:iron ion binding"/>
    <property type="evidence" value="ECO:0007669"/>
    <property type="project" value="InterPro"/>
</dbReference>
<keyword evidence="4 10" id="KW-0349">Heme</keyword>
<evidence type="ECO:0000313" key="13">
    <source>
        <dbReference type="Proteomes" id="UP000472263"/>
    </source>
</evidence>
<dbReference type="InterPro" id="IPR050182">
    <property type="entry name" value="Cytochrome_P450_fam2"/>
</dbReference>
<evidence type="ECO:0000256" key="6">
    <source>
        <dbReference type="ARBA" id="ARBA00023002"/>
    </source>
</evidence>
<evidence type="ECO:0000256" key="7">
    <source>
        <dbReference type="ARBA" id="ARBA00023004"/>
    </source>
</evidence>
<dbReference type="PRINTS" id="PR00463">
    <property type="entry name" value="EP450I"/>
</dbReference>
<dbReference type="InterPro" id="IPR008069">
    <property type="entry name" value="Cyt_P450_E_grp-I_CYP2D-like"/>
</dbReference>
<feature type="binding site" description="axial binding residue" evidence="10">
    <location>
        <position position="427"/>
    </location>
    <ligand>
        <name>heme</name>
        <dbReference type="ChEBI" id="CHEBI:30413"/>
    </ligand>
    <ligandPart>
        <name>Fe</name>
        <dbReference type="ChEBI" id="CHEBI:18248"/>
    </ligandPart>
</feature>
<dbReference type="InterPro" id="IPR001128">
    <property type="entry name" value="Cyt_P450"/>
</dbReference>
<dbReference type="Ensembl" id="ENSMMDT00005028018.1">
    <property type="protein sequence ID" value="ENSMMDP00005027445.1"/>
    <property type="gene ID" value="ENSMMDG00005012939.1"/>
</dbReference>
<protein>
    <submittedName>
        <fullName evidence="12">Uncharacterized protein</fullName>
    </submittedName>
</protein>
<dbReference type="PANTHER" id="PTHR24300:SF309">
    <property type="entry name" value="CYTOCHROME P450-RELATED"/>
    <property type="match status" value="1"/>
</dbReference>
<dbReference type="PANTHER" id="PTHR24300">
    <property type="entry name" value="CYTOCHROME P450 508A4-RELATED"/>
    <property type="match status" value="1"/>
</dbReference>
<reference evidence="12" key="3">
    <citation type="submission" date="2025-09" db="UniProtKB">
        <authorList>
            <consortium name="Ensembl"/>
        </authorList>
    </citation>
    <scope>IDENTIFICATION</scope>
</reference>
<dbReference type="FunFam" id="1.10.630.10:FF:000004">
    <property type="entry name" value="cytochrome P450 2D15 isoform X1"/>
    <property type="match status" value="1"/>
</dbReference>
<keyword evidence="13" id="KW-1185">Reference proteome</keyword>
<dbReference type="InterPro" id="IPR017972">
    <property type="entry name" value="Cyt_P450_CS"/>
</dbReference>
<keyword evidence="7 10" id="KW-0408">Iron</keyword>
<keyword evidence="6 11" id="KW-0560">Oxidoreductase</keyword>
<proteinExistence type="inferred from homology"/>
<dbReference type="GO" id="GO:0020037">
    <property type="term" value="F:heme binding"/>
    <property type="evidence" value="ECO:0007669"/>
    <property type="project" value="InterPro"/>
</dbReference>
<evidence type="ECO:0000256" key="4">
    <source>
        <dbReference type="ARBA" id="ARBA00022617"/>
    </source>
</evidence>
<dbReference type="AlphaFoldDB" id="A0A667YB78"/>
<evidence type="ECO:0000256" key="8">
    <source>
        <dbReference type="ARBA" id="ARBA00023033"/>
    </source>
</evidence>
<dbReference type="PRINTS" id="PR01686">
    <property type="entry name" value="EP450ICYP2D"/>
</dbReference>
<dbReference type="InterPro" id="IPR002401">
    <property type="entry name" value="Cyt_P450_E_grp-I"/>
</dbReference>
<reference evidence="12" key="1">
    <citation type="submission" date="2019-06" db="EMBL/GenBank/DDBJ databases">
        <authorList>
            <consortium name="Wellcome Sanger Institute Data Sharing"/>
        </authorList>
    </citation>
    <scope>NUCLEOTIDE SEQUENCE [LARGE SCALE GENOMIC DNA]</scope>
</reference>
<dbReference type="InterPro" id="IPR036396">
    <property type="entry name" value="Cyt_P450_sf"/>
</dbReference>
<keyword evidence="9" id="KW-0472">Membrane</keyword>
<dbReference type="Pfam" id="PF00067">
    <property type="entry name" value="p450"/>
    <property type="match status" value="1"/>
</dbReference>
<evidence type="ECO:0000256" key="9">
    <source>
        <dbReference type="ARBA" id="ARBA00023136"/>
    </source>
</evidence>
<organism evidence="12 13">
    <name type="scientific">Myripristis murdjan</name>
    <name type="common">pinecone soldierfish</name>
    <dbReference type="NCBI Taxonomy" id="586833"/>
    <lineage>
        <taxon>Eukaryota</taxon>
        <taxon>Metazoa</taxon>
        <taxon>Chordata</taxon>
        <taxon>Craniata</taxon>
        <taxon>Vertebrata</taxon>
        <taxon>Euteleostomi</taxon>
        <taxon>Actinopterygii</taxon>
        <taxon>Neopterygii</taxon>
        <taxon>Teleostei</taxon>
        <taxon>Neoteleostei</taxon>
        <taxon>Acanthomorphata</taxon>
        <taxon>Holocentriformes</taxon>
        <taxon>Holocentridae</taxon>
        <taxon>Myripristis</taxon>
    </lineage>
</organism>
<evidence type="ECO:0000256" key="11">
    <source>
        <dbReference type="RuleBase" id="RU000461"/>
    </source>
</evidence>
<dbReference type="Gene3D" id="1.10.630.10">
    <property type="entry name" value="Cytochrome P450"/>
    <property type="match status" value="1"/>
</dbReference>
<accession>A0A667YB78</accession>
<dbReference type="GO" id="GO:0016712">
    <property type="term" value="F:oxidoreductase activity, acting on paired donors, with incorporation or reduction of molecular oxygen, reduced flavin or flavoprotein as one donor, and incorporation of one atom of oxygen"/>
    <property type="evidence" value="ECO:0007669"/>
    <property type="project" value="InterPro"/>
</dbReference>
<evidence type="ECO:0000313" key="12">
    <source>
        <dbReference type="Ensembl" id="ENSMMDP00005027445.1"/>
    </source>
</evidence>
<evidence type="ECO:0000256" key="10">
    <source>
        <dbReference type="PIRSR" id="PIRSR602401-1"/>
    </source>
</evidence>
<sequence length="480" mass="55952">MLLFSLLDWLDFKSIFLFIFVFLLVVDFQKRRNPPNFPPGPWGLPFVGNVDAAELYPTHYIHYNVHWGRDKVVVVSGYKLAKEALVTQGDCFLDRNISPLFDKVFKGLSTSNGYKWRRQRHFSINHLKNFGEGKRTLELHIQLESNFLCQAFQQEEGPFNPQHIINNAVANVIGSLVYGKRFDYDAADFQNLLQRMQQTLLLAGTQQAQLYDALPWLFQYLSGPHEIIYSNYGMLTSFLKRQIEKHKRDWDPFNHRDFIDAYIGEIDKKKNDAEAGFNIENLVICTLDLFEAGTETMTTTLRWLLLYMMKYPEIQGRCLQQTAKYIFHQNRLSVANMPYTEAVIHETQRLRSILPLNVPRLCNKDTYVGGYFIPQGTTLLVNLSSVLHDWTMWETPHRFNPQHFLDENGCFRKREAFYPFSVGRRMCLGEQLARMELFLFFTALLQRFSISPVPGQEVSFDTQGNVILGPKPFHICVKDR</sequence>
<evidence type="ECO:0000256" key="3">
    <source>
        <dbReference type="ARBA" id="ARBA00010617"/>
    </source>
</evidence>
<comment type="subcellular location">
    <subcellularLocation>
        <location evidence="2">Membrane</location>
    </subcellularLocation>
</comment>
<gene>
    <name evidence="12" type="primary">LOC115375052</name>
</gene>
<comment type="similarity">
    <text evidence="3 11">Belongs to the cytochrome P450 family.</text>
</comment>
<dbReference type="GO" id="GO:0006082">
    <property type="term" value="P:organic acid metabolic process"/>
    <property type="evidence" value="ECO:0007669"/>
    <property type="project" value="TreeGrafter"/>
</dbReference>
<keyword evidence="8 11" id="KW-0503">Monooxygenase</keyword>
<evidence type="ECO:0000256" key="5">
    <source>
        <dbReference type="ARBA" id="ARBA00022723"/>
    </source>
</evidence>
<dbReference type="Proteomes" id="UP000472263">
    <property type="component" value="Chromosome 17"/>
</dbReference>
<keyword evidence="5 10" id="KW-0479">Metal-binding</keyword>
<dbReference type="SUPFAM" id="SSF48264">
    <property type="entry name" value="Cytochrome P450"/>
    <property type="match status" value="1"/>
</dbReference>
<name>A0A667YB78_9TELE</name>
<dbReference type="GO" id="GO:0006805">
    <property type="term" value="P:xenobiotic metabolic process"/>
    <property type="evidence" value="ECO:0007669"/>
    <property type="project" value="TreeGrafter"/>
</dbReference>
<evidence type="ECO:0000256" key="1">
    <source>
        <dbReference type="ARBA" id="ARBA00001971"/>
    </source>
</evidence>
<dbReference type="GeneTree" id="ENSGT00950000182879"/>